<dbReference type="PANTHER" id="PTHR11289:SF0">
    <property type="entry name" value="BREAST CANCER TYPE 2 SUSCEPTIBILITY PROTEIN"/>
    <property type="match status" value="1"/>
</dbReference>
<dbReference type="GO" id="GO:0006355">
    <property type="term" value="P:regulation of DNA-templated transcription"/>
    <property type="evidence" value="ECO:0007669"/>
    <property type="project" value="TreeGrafter"/>
</dbReference>
<dbReference type="Pfam" id="PF09103">
    <property type="entry name" value="BRCA-2_OB1"/>
    <property type="match status" value="1"/>
</dbReference>
<dbReference type="OrthoDB" id="21095at2759"/>
<comment type="caution">
    <text evidence="6">The sequence shown here is derived from an EMBL/GenBank/DDBJ whole genome shotgun (WGS) entry which is preliminary data.</text>
</comment>
<dbReference type="AlphaFoldDB" id="A0A836LC18"/>
<evidence type="ECO:0000256" key="3">
    <source>
        <dbReference type="ARBA" id="ARBA00023204"/>
    </source>
</evidence>
<evidence type="ECO:0000256" key="1">
    <source>
        <dbReference type="ARBA" id="ARBA00022737"/>
    </source>
</evidence>
<dbReference type="InterPro" id="IPR012340">
    <property type="entry name" value="NA-bd_OB-fold"/>
</dbReference>
<dbReference type="InterPro" id="IPR002093">
    <property type="entry name" value="BRCA2_repeat"/>
</dbReference>
<dbReference type="CDD" id="cd04493">
    <property type="entry name" value="BRCA2DBD_OB1"/>
    <property type="match status" value="1"/>
</dbReference>
<dbReference type="FunFam" id="2.40.50.140:FF:000438">
    <property type="entry name" value="DNA repair protein BRCA2, putative"/>
    <property type="match status" value="1"/>
</dbReference>
<evidence type="ECO:0000259" key="5">
    <source>
        <dbReference type="Pfam" id="PF09103"/>
    </source>
</evidence>
<proteinExistence type="predicted"/>
<keyword evidence="2" id="KW-0227">DNA damage</keyword>
<dbReference type="PROSITE" id="PS50138">
    <property type="entry name" value="BRCA2_REPEAT"/>
    <property type="match status" value="2"/>
</dbReference>
<dbReference type="GeneID" id="94291907"/>
<feature type="region of interest" description="Disordered" evidence="4">
    <location>
        <begin position="581"/>
        <end position="602"/>
    </location>
</feature>
<dbReference type="InterPro" id="IPR015525">
    <property type="entry name" value="BRCA2"/>
</dbReference>
<feature type="region of interest" description="Disordered" evidence="4">
    <location>
        <begin position="39"/>
        <end position="85"/>
    </location>
</feature>
<dbReference type="InterPro" id="IPR015187">
    <property type="entry name" value="BRCA2_OB_1"/>
</dbReference>
<accession>A0A836LC18</accession>
<dbReference type="EMBL" id="JAFJZO010000020">
    <property type="protein sequence ID" value="KAG5506374.1"/>
    <property type="molecule type" value="Genomic_DNA"/>
</dbReference>
<gene>
    <name evidence="6" type="ORF">JKF63_05877</name>
</gene>
<dbReference type="RefSeq" id="XP_067757536.1">
    <property type="nucleotide sequence ID" value="XM_067901830.1"/>
</dbReference>
<keyword evidence="7" id="KW-1185">Reference proteome</keyword>
<evidence type="ECO:0000256" key="4">
    <source>
        <dbReference type="SAM" id="MobiDB-lite"/>
    </source>
</evidence>
<evidence type="ECO:0000313" key="7">
    <source>
        <dbReference type="Proteomes" id="UP000674318"/>
    </source>
</evidence>
<sequence length="1175" mass="127499">MNGIACPHCTFINAPNKVKCGVCLRLLRKRERNVDNALDVAGREGQAETPSSSSFPLHEPSTRRDESESLAASGTQVRSDTTASPIQPAVTESCKGASNQVIQSHCLEAMPAASSLVSTLFSTASGKTVTVHQESLRKATERLGDVGTLDTTRVSTLFETASGKAVTVQKKSIEKAKASLDNPETESTSSVASPKPFCTPRGSTVRTPTVPLQSAAECLQAGSLYHEDETLTVDVVCNSEVPRPIQRVEASPVDLAASRSDRSLFVPAPGRMGERRRGFVPPKRHPTALVHAMPSSATPPVQTTGLKALRFDPDACTCRSVTPIPTLSSITSLMFSFTGSDCGRVLAGLLGAKEVETVRLGHWHFALLKLGASPMHCTMEWCRHALVSAMAQVHFMTMSPSGALSSAFTPLMVFLWMMHLYNTEMVSGERPALRKMVEGDISSASLVVLYLSSVCEERSSPHTRIVTLSDGIYHLRVTCDVPVSNLIREGVLRPGQRMAVCGAKLLLHGQCAPTECERQVVFSINYNCVRAVAQTTSLGVCHGEPLPLPLSLVHPLGGLVPAIEGVVARVLPSFFVSQEGIESPDTADGTRQTRDRSLKTVRSTHAQLQWSERLRTETGALAEGESPESRPVSRVTSLLLTKDGAEALVQQWETVDERALLVDDDGGGMSLPVEGSWVTLYAVNPAKARTAAAPFSRSKLFYASRKLHYVPSKKPLQHLRRVWQATTDHRCTTGVGDVADVCGLYMGSHKNDQGTFALLLLRGDTYALLQIPAPSVGRVLSFQIPATERVPLVLLNATFLTAEDSVAGSDCLRVLANEYTALLQRSTQSNLKDALETALQLRQVVEAAPQKYTSRRAEVFRSLDESGPNGGLGLQSSTFLYSSGPSSAPEVPLDTQSYAPLASQGAPAVSVTSSQREGKLPYYLRQGSGSGKAGRLQGVRLPSASFLAPAGISPVQHPHDISTTHTCVREPQPSPLPSIAAAGSRHYGNIVDLMFLCDPRLYRRAWHPFTDDPLQDSHTADVRQSDVCFTHAQLCWRLSADPADYITSRVEERGTLGAVLESVCPLQELCSVIADERQIDVSLARSERLVQWRRQDSPTVWWRFFADSRVLGAPADLEGASSEYLWWLPAEWAEAMRTVHTKLQGAFFFFSLKGEVVRHVRLISDSCNVTELPCN</sequence>
<keyword evidence="1" id="KW-0677">Repeat</keyword>
<organism evidence="6 7">
    <name type="scientific">Porcisia hertigi</name>
    <dbReference type="NCBI Taxonomy" id="2761500"/>
    <lineage>
        <taxon>Eukaryota</taxon>
        <taxon>Discoba</taxon>
        <taxon>Euglenozoa</taxon>
        <taxon>Kinetoplastea</taxon>
        <taxon>Metakinetoplastina</taxon>
        <taxon>Trypanosomatida</taxon>
        <taxon>Trypanosomatidae</taxon>
        <taxon>Leishmaniinae</taxon>
        <taxon>Porcisia</taxon>
    </lineage>
</organism>
<evidence type="ECO:0000313" key="6">
    <source>
        <dbReference type="EMBL" id="KAG5506374.1"/>
    </source>
</evidence>
<evidence type="ECO:0000256" key="2">
    <source>
        <dbReference type="ARBA" id="ARBA00022763"/>
    </source>
</evidence>
<dbReference type="KEGG" id="phet:94291907"/>
<feature type="region of interest" description="Disordered" evidence="4">
    <location>
        <begin position="177"/>
        <end position="208"/>
    </location>
</feature>
<feature type="domain" description="BRCA2 OB1" evidence="5">
    <location>
        <begin position="431"/>
        <end position="542"/>
    </location>
</feature>
<feature type="compositionally biased region" description="Polar residues" evidence="4">
    <location>
        <begin position="70"/>
        <end position="85"/>
    </location>
</feature>
<dbReference type="SUPFAM" id="SSF50249">
    <property type="entry name" value="Nucleic acid-binding proteins"/>
    <property type="match status" value="1"/>
</dbReference>
<keyword evidence="3" id="KW-0234">DNA repair</keyword>
<name>A0A836LC18_9TRYP</name>
<dbReference type="Gene3D" id="2.40.50.140">
    <property type="entry name" value="Nucleic acid-binding proteins"/>
    <property type="match status" value="2"/>
</dbReference>
<dbReference type="GO" id="GO:0000724">
    <property type="term" value="P:double-strand break repair via homologous recombination"/>
    <property type="evidence" value="ECO:0007669"/>
    <property type="project" value="InterPro"/>
</dbReference>
<dbReference type="PANTHER" id="PTHR11289">
    <property type="entry name" value="BREAST CANCER TYPE 2 SUSCEPTIBILITY PROTEIN BRCA2"/>
    <property type="match status" value="1"/>
</dbReference>
<reference evidence="6 7" key="1">
    <citation type="submission" date="2021-02" db="EMBL/GenBank/DDBJ databases">
        <title>Porcisia hertigi Genome sequencing and assembly.</title>
        <authorList>
            <person name="Almutairi H."/>
            <person name="Gatherer D."/>
        </authorList>
    </citation>
    <scope>NUCLEOTIDE SEQUENCE [LARGE SCALE GENOMIC DNA]</scope>
    <source>
        <strain evidence="6 7">C119</strain>
    </source>
</reference>
<dbReference type="Proteomes" id="UP000674318">
    <property type="component" value="Unassembled WGS sequence"/>
</dbReference>
<protein>
    <recommendedName>
        <fullName evidence="5">BRCA2 OB1 domain-containing protein</fullName>
    </recommendedName>
</protein>